<dbReference type="SUPFAM" id="SSF55103">
    <property type="entry name" value="FAD-linked oxidases, C-terminal domain"/>
    <property type="match status" value="1"/>
</dbReference>
<evidence type="ECO:0000313" key="13">
    <source>
        <dbReference type="EMBL" id="AZE50686.1"/>
    </source>
</evidence>
<dbReference type="FunFam" id="3.30.43.10:FF:000005">
    <property type="entry name" value="Quinone-dependent D-lactate dehydrogenase"/>
    <property type="match status" value="1"/>
</dbReference>
<dbReference type="GO" id="GO:0031234">
    <property type="term" value="C:extrinsic component of cytoplasmic side of plasma membrane"/>
    <property type="evidence" value="ECO:0007669"/>
    <property type="project" value="UniProtKB-UniRule"/>
</dbReference>
<feature type="binding site" evidence="9 11">
    <location>
        <position position="170"/>
    </location>
    <ligand>
        <name>FAD</name>
        <dbReference type="ChEBI" id="CHEBI:57692"/>
    </ligand>
</feature>
<dbReference type="Pfam" id="PF09330">
    <property type="entry name" value="Lact-deh-memb"/>
    <property type="match status" value="1"/>
</dbReference>
<evidence type="ECO:0000256" key="1">
    <source>
        <dbReference type="ARBA" id="ARBA00001974"/>
    </source>
</evidence>
<dbReference type="EMBL" id="CP027753">
    <property type="protein sequence ID" value="AZE50686.1"/>
    <property type="molecule type" value="Genomic_DNA"/>
</dbReference>
<keyword evidence="2 9" id="KW-1003">Cell membrane</keyword>
<evidence type="ECO:0000256" key="6">
    <source>
        <dbReference type="ARBA" id="ARBA00022827"/>
    </source>
</evidence>
<reference evidence="13 14" key="1">
    <citation type="submission" date="2018-03" db="EMBL/GenBank/DDBJ databases">
        <title>Diversity of phytobeneficial traits revealed by whole-genome analysis of worldwide-isolated phenazine-producing Pseudomonas spp.</title>
        <authorList>
            <person name="Biessy A."/>
            <person name="Novinscak A."/>
            <person name="Blom J."/>
            <person name="Leger G."/>
            <person name="Thomashow L.S."/>
            <person name="Cazorla F.M."/>
            <person name="Josic D."/>
            <person name="Filion M."/>
        </authorList>
    </citation>
    <scope>NUCLEOTIDE SEQUENCE [LARGE SCALE GENOMIC DNA]</scope>
    <source>
        <strain evidence="13 14">B25</strain>
    </source>
</reference>
<dbReference type="InterPro" id="IPR016166">
    <property type="entry name" value="FAD-bd_PCMH"/>
</dbReference>
<evidence type="ECO:0000256" key="11">
    <source>
        <dbReference type="PIRSR" id="PIRSR000101-1"/>
    </source>
</evidence>
<protein>
    <recommendedName>
        <fullName evidence="9">Quinone-dependent D-lactate dehydrogenase</fullName>
        <ecNumber evidence="9">1.1.5.12</ecNumber>
    </recommendedName>
    <alternativeName>
        <fullName evidence="9">D-lactate dehydrogenase</fullName>
        <shortName evidence="9">D-LDH</shortName>
    </alternativeName>
</protein>
<organism evidence="13 14">
    <name type="scientific">Pseudomonas chlororaphis</name>
    <dbReference type="NCBI Taxonomy" id="587753"/>
    <lineage>
        <taxon>Bacteria</taxon>
        <taxon>Pseudomonadati</taxon>
        <taxon>Pseudomonadota</taxon>
        <taxon>Gammaproteobacteria</taxon>
        <taxon>Pseudomonadales</taxon>
        <taxon>Pseudomonadaceae</taxon>
        <taxon>Pseudomonas</taxon>
    </lineage>
</organism>
<evidence type="ECO:0000256" key="10">
    <source>
        <dbReference type="PIRNR" id="PIRNR000101"/>
    </source>
</evidence>
<dbReference type="EC" id="1.1.5.12" evidence="9"/>
<dbReference type="Gene3D" id="3.30.1370.20">
    <property type="entry name" value="D-lactate dehydrogenase, cap domain, subdomain 2"/>
    <property type="match status" value="1"/>
</dbReference>
<gene>
    <name evidence="9" type="primary">dld</name>
    <name evidence="13" type="ORF">C4K04_5035</name>
</gene>
<feature type="binding site" evidence="9 11">
    <location>
        <begin position="86"/>
        <end position="90"/>
    </location>
    <ligand>
        <name>FAD</name>
        <dbReference type="ChEBI" id="CHEBI:57692"/>
    </ligand>
</feature>
<evidence type="ECO:0000256" key="8">
    <source>
        <dbReference type="ARBA" id="ARBA00023136"/>
    </source>
</evidence>
<accession>A0A3G7TWN4</accession>
<feature type="binding site" evidence="11">
    <location>
        <position position="267"/>
    </location>
    <ligand>
        <name>FAD</name>
        <dbReference type="ChEBI" id="CHEBI:57692"/>
    </ligand>
</feature>
<dbReference type="InterPro" id="IPR016172">
    <property type="entry name" value="D-lactate_DH_C-sub1"/>
</dbReference>
<keyword evidence="8 9" id="KW-0472">Membrane</keyword>
<feature type="binding site" evidence="9 11">
    <location>
        <position position="153"/>
    </location>
    <ligand>
        <name>FAD</name>
        <dbReference type="ChEBI" id="CHEBI:57692"/>
    </ligand>
</feature>
<dbReference type="GO" id="GO:0022904">
    <property type="term" value="P:respiratory electron transport chain"/>
    <property type="evidence" value="ECO:0007669"/>
    <property type="project" value="InterPro"/>
</dbReference>
<dbReference type="GO" id="GO:0004458">
    <property type="term" value="F:D-lactate dehydrogenase (cytochrome) activity"/>
    <property type="evidence" value="ECO:0007669"/>
    <property type="project" value="UniProtKB-UniRule"/>
</dbReference>
<dbReference type="PANTHER" id="PTHR43716:SF1">
    <property type="entry name" value="D-2-HYDROXYGLUTARATE DEHYDROGENASE, MITOCHONDRIAL"/>
    <property type="match status" value="1"/>
</dbReference>
<comment type="cofactor">
    <cofactor evidence="1 9 10 11">
        <name>FAD</name>
        <dbReference type="ChEBI" id="CHEBI:57692"/>
    </cofactor>
</comment>
<evidence type="ECO:0000256" key="9">
    <source>
        <dbReference type="HAMAP-Rule" id="MF_02092"/>
    </source>
</evidence>
<dbReference type="InterPro" id="IPR036318">
    <property type="entry name" value="FAD-bd_PCMH-like_sf"/>
</dbReference>
<evidence type="ECO:0000259" key="12">
    <source>
        <dbReference type="PROSITE" id="PS51387"/>
    </source>
</evidence>
<dbReference type="PROSITE" id="PS51387">
    <property type="entry name" value="FAD_PCMH"/>
    <property type="match status" value="1"/>
</dbReference>
<evidence type="ECO:0000256" key="3">
    <source>
        <dbReference type="ARBA" id="ARBA00022519"/>
    </source>
</evidence>
<dbReference type="Gene3D" id="3.30.465.10">
    <property type="match status" value="1"/>
</dbReference>
<dbReference type="InterPro" id="IPR016169">
    <property type="entry name" value="FAD-bd_PCMH_sub2"/>
</dbReference>
<dbReference type="Gene3D" id="3.30.70.610">
    <property type="entry name" value="D-lactate dehydrogenase, cap domain, subdomain 1"/>
    <property type="match status" value="2"/>
</dbReference>
<dbReference type="GO" id="GO:0055085">
    <property type="term" value="P:transmembrane transport"/>
    <property type="evidence" value="ECO:0007669"/>
    <property type="project" value="InterPro"/>
</dbReference>
<dbReference type="Proteomes" id="UP000268048">
    <property type="component" value="Chromosome"/>
</dbReference>
<dbReference type="SUPFAM" id="SSF56176">
    <property type="entry name" value="FAD-binding/transporter-associated domain-like"/>
    <property type="match status" value="1"/>
</dbReference>
<evidence type="ECO:0000256" key="7">
    <source>
        <dbReference type="ARBA" id="ARBA00023002"/>
    </source>
</evidence>
<keyword evidence="5 9" id="KW-0874">Quinone</keyword>
<name>A0A3G7TWN4_9PSED</name>
<dbReference type="PIRSF" id="PIRSF000101">
    <property type="entry name" value="D-lactate_dh"/>
    <property type="match status" value="1"/>
</dbReference>
<dbReference type="GO" id="GO:0048038">
    <property type="term" value="F:quinone binding"/>
    <property type="evidence" value="ECO:0007669"/>
    <property type="project" value="UniProtKB-KW"/>
</dbReference>
<dbReference type="PANTHER" id="PTHR43716">
    <property type="entry name" value="D-2-HYDROXYGLUTARATE DEHYDROGENASE, MITOCHONDRIAL"/>
    <property type="match status" value="1"/>
</dbReference>
<dbReference type="InterPro" id="IPR051264">
    <property type="entry name" value="FAD-oxidored/transferase_4"/>
</dbReference>
<evidence type="ECO:0000256" key="2">
    <source>
        <dbReference type="ARBA" id="ARBA00022475"/>
    </source>
</evidence>
<evidence type="ECO:0000256" key="4">
    <source>
        <dbReference type="ARBA" id="ARBA00022630"/>
    </source>
</evidence>
<comment type="similarity">
    <text evidence="9">Belongs to the quinone-dependent D-lactate dehydrogenase family.</text>
</comment>
<dbReference type="NCBIfam" id="NF008387">
    <property type="entry name" value="PRK11183.1"/>
    <property type="match status" value="1"/>
</dbReference>
<comment type="function">
    <text evidence="9 10">Catalyzes the oxidation of D-lactate to pyruvate.</text>
</comment>
<keyword evidence="7 9" id="KW-0560">Oxidoreductase</keyword>
<dbReference type="AlphaFoldDB" id="A0A3G7TWN4"/>
<dbReference type="InterPro" id="IPR016173">
    <property type="entry name" value="D-lactate_DH_C-sub2"/>
</dbReference>
<dbReference type="InterPro" id="IPR006094">
    <property type="entry name" value="Oxid_FAD_bind_N"/>
</dbReference>
<dbReference type="InterPro" id="IPR015409">
    <property type="entry name" value="Lactate_DH_C"/>
</dbReference>
<feature type="domain" description="FAD-binding PCMH-type" evidence="12">
    <location>
        <begin position="52"/>
        <end position="237"/>
    </location>
</feature>
<dbReference type="InterPro" id="IPR016164">
    <property type="entry name" value="FAD-linked_Oxase-like_C"/>
</dbReference>
<feature type="binding site" evidence="9 11">
    <location>
        <position position="160"/>
    </location>
    <ligand>
        <name>FAD</name>
        <dbReference type="ChEBI" id="CHEBI:57692"/>
    </ligand>
</feature>
<comment type="subcellular location">
    <subcellularLocation>
        <location evidence="9">Cell inner membrane</location>
        <topology evidence="9">Peripheral membrane protein</topology>
        <orientation evidence="9">Cytoplasmic side</orientation>
    </subcellularLocation>
</comment>
<keyword evidence="3 9" id="KW-0997">Cell inner membrane</keyword>
<feature type="binding site" evidence="9 11">
    <location>
        <begin position="94"/>
        <end position="95"/>
    </location>
    <ligand>
        <name>FAD</name>
        <dbReference type="ChEBI" id="CHEBI:57692"/>
    </ligand>
</feature>
<dbReference type="GO" id="GO:0071949">
    <property type="term" value="F:FAD binding"/>
    <property type="evidence" value="ECO:0007669"/>
    <property type="project" value="InterPro"/>
</dbReference>
<feature type="binding site" evidence="9 11">
    <location>
        <position position="272"/>
    </location>
    <ligand>
        <name>FAD</name>
        <dbReference type="ChEBI" id="CHEBI:57692"/>
    </ligand>
</feature>
<sequence length="584" mass="65079">MPTSRELPPAALLSSSPHNGHLVADLKSIVGKRHVLTEERKTHRYRAGIRFGIGKALAVVRPGSLVEQWNVLKKCVEANVIVICQASNTGLTGGSTPDGDDYDRDIVIVSTTRLKKMYLIESGTQVICLPGATLDQLERTLLPIGREPHSVIGSSCIGASVFGGVCNNSGGALVQRGPAYTQMSLFARVDDTGALHLVNHLGIVLDGSEEIALGRLDKGDFSDSDVIHNFALGHDRDYVTHVREIDAETPARFNADPSRLYESSGSAGKVMVFAVRMDTFPIEKNSVVFYVGTNNAAELTDLRRQVLGKFEHLPISGEYLHRDAFKIAEEYGKDTFLMIRYLGTSRLPAMFAFKAKCDALFNRMPFLPANLTDRLLQTAAHIFPNHLPVKMRDFHEKYEHHLLLKVTAQGAAEARLFLSTCFGNAGGSYFECTKDEGEKAFLHRFAAAGAANRYRAVHHKEVENILALDIALPRNERNWVETLPRDIEEPILLKLYYGHFFCHVFHQDYIVKKGHDCLALEHRMWKLLDRRSAEYPAEHNVGHLYDAKPALRNHYADLDPCNCFNPGIGHTSKRAFYRDGGETC</sequence>
<keyword evidence="4 9" id="KW-0285">Flavoprotein</keyword>
<evidence type="ECO:0000256" key="5">
    <source>
        <dbReference type="ARBA" id="ARBA00022719"/>
    </source>
</evidence>
<keyword evidence="6 9" id="KW-0274">FAD</keyword>
<dbReference type="GO" id="GO:0006089">
    <property type="term" value="P:lactate metabolic process"/>
    <property type="evidence" value="ECO:0007669"/>
    <property type="project" value="UniProtKB-UniRule"/>
</dbReference>
<proteinExistence type="inferred from homology"/>
<dbReference type="InterPro" id="IPR016167">
    <property type="entry name" value="FAD-bd_PCMH_sub1"/>
</dbReference>
<dbReference type="Gene3D" id="3.30.43.10">
    <property type="entry name" value="Uridine Diphospho-n-acetylenolpyruvylglucosamine Reductase, domain 2"/>
    <property type="match status" value="2"/>
</dbReference>
<dbReference type="GO" id="GO:0102029">
    <property type="term" value="F:D-lactate dehydrogenase (quinone) activity"/>
    <property type="evidence" value="ECO:0007669"/>
    <property type="project" value="UniProtKB-EC"/>
</dbReference>
<dbReference type="InterPro" id="IPR012256">
    <property type="entry name" value="D_lactate_DH"/>
</dbReference>
<dbReference type="HAMAP" id="MF_02092">
    <property type="entry name" value="DLDH_Dld"/>
    <property type="match status" value="1"/>
</dbReference>
<comment type="catalytic activity">
    <reaction evidence="9 10">
        <text>(R)-lactate + a quinone = a quinol + pyruvate</text>
        <dbReference type="Rhea" id="RHEA:51468"/>
        <dbReference type="ChEBI" id="CHEBI:15361"/>
        <dbReference type="ChEBI" id="CHEBI:16004"/>
        <dbReference type="ChEBI" id="CHEBI:24646"/>
        <dbReference type="ChEBI" id="CHEBI:132124"/>
        <dbReference type="EC" id="1.1.5.12"/>
    </reaction>
</comment>
<dbReference type="Pfam" id="PF01565">
    <property type="entry name" value="FAD_binding_4"/>
    <property type="match status" value="1"/>
</dbReference>
<evidence type="ECO:0000313" key="14">
    <source>
        <dbReference type="Proteomes" id="UP000268048"/>
    </source>
</evidence>